<dbReference type="SUPFAM" id="SSF52833">
    <property type="entry name" value="Thioredoxin-like"/>
    <property type="match status" value="1"/>
</dbReference>
<feature type="domain" description="Thioredoxin" evidence="1">
    <location>
        <begin position="30"/>
        <end position="170"/>
    </location>
</feature>
<dbReference type="AlphaFoldDB" id="A0A221KC24"/>
<gene>
    <name evidence="2" type="ORF">VITFI_CDS0598</name>
</gene>
<dbReference type="InterPro" id="IPR013766">
    <property type="entry name" value="Thioredoxin_domain"/>
</dbReference>
<evidence type="ECO:0000313" key="3">
    <source>
        <dbReference type="Proteomes" id="UP000199729"/>
    </source>
</evidence>
<dbReference type="Pfam" id="PF08534">
    <property type="entry name" value="Redoxin"/>
    <property type="match status" value="1"/>
</dbReference>
<keyword evidence="3" id="KW-1185">Reference proteome</keyword>
<dbReference type="Gene3D" id="3.40.30.10">
    <property type="entry name" value="Glutaredoxin"/>
    <property type="match status" value="1"/>
</dbReference>
<dbReference type="PANTHER" id="PTHR42852:SF18">
    <property type="entry name" value="CHROMOSOME UNDETERMINED SCAFFOLD_47, WHOLE GENOME SHOTGUN SEQUENCE"/>
    <property type="match status" value="1"/>
</dbReference>
<name>A0A221KC24_VITFI</name>
<dbReference type="GO" id="GO:0016491">
    <property type="term" value="F:oxidoreductase activity"/>
    <property type="evidence" value="ECO:0007669"/>
    <property type="project" value="InterPro"/>
</dbReference>
<organism evidence="2 3">
    <name type="scientific">Vitreoscilla filiformis</name>
    <dbReference type="NCBI Taxonomy" id="63"/>
    <lineage>
        <taxon>Bacteria</taxon>
        <taxon>Pseudomonadati</taxon>
        <taxon>Pseudomonadota</taxon>
        <taxon>Betaproteobacteria</taxon>
        <taxon>Neisseriales</taxon>
        <taxon>Neisseriaceae</taxon>
        <taxon>Vitreoscilla</taxon>
    </lineage>
</organism>
<evidence type="ECO:0000259" key="1">
    <source>
        <dbReference type="PROSITE" id="PS51352"/>
    </source>
</evidence>
<dbReference type="InterPro" id="IPR050553">
    <property type="entry name" value="Thioredoxin_ResA/DsbE_sf"/>
</dbReference>
<proteinExistence type="predicted"/>
<dbReference type="PANTHER" id="PTHR42852">
    <property type="entry name" value="THIOL:DISULFIDE INTERCHANGE PROTEIN DSBE"/>
    <property type="match status" value="1"/>
</dbReference>
<dbReference type="EMBL" id="CP022423">
    <property type="protein sequence ID" value="ASM76377.1"/>
    <property type="molecule type" value="Genomic_DNA"/>
</dbReference>
<reference evidence="2 3" key="1">
    <citation type="submission" date="2017-07" db="EMBL/GenBank/DDBJ databases">
        <title>Complete Genome Sequence of the cosmetic ferment Vitreoscilla filiformis (ATCC15551).</title>
        <authorList>
            <person name="Contreras S."/>
            <person name="Sagory-Zalkind P."/>
            <person name="Blanquart H."/>
            <person name="Iltis A."/>
            <person name="Morand S.C."/>
        </authorList>
    </citation>
    <scope>NUCLEOTIDE SEQUENCE [LARGE SCALE GENOMIC DNA]</scope>
    <source>
        <strain evidence="2 3">ATCC 15551</strain>
    </source>
</reference>
<protein>
    <submittedName>
        <fullName evidence="2">Thioredoxin</fullName>
    </submittedName>
</protein>
<sequence>MQEFEMNRRQHLALTAGLWLPPLAASLSACGSQDTAPDLPYTLLNGQSRRIGAHQGRVLLVNFWATSCSTCVREMPHLVSTYQKYQSRGYDTLAVAMSYDPPDYVSNFAQTRQLPFAVALDRDASLARGFGDIRLTPTSILIDKRGRIVKRYVGEPDFTALHTLIEELLAA</sequence>
<dbReference type="KEGG" id="vff:VITFI_CDS0598"/>
<dbReference type="Proteomes" id="UP000199729">
    <property type="component" value="Chromosome"/>
</dbReference>
<dbReference type="PROSITE" id="PS51352">
    <property type="entry name" value="THIOREDOXIN_2"/>
    <property type="match status" value="1"/>
</dbReference>
<dbReference type="InterPro" id="IPR013740">
    <property type="entry name" value="Redoxin"/>
</dbReference>
<evidence type="ECO:0000313" key="2">
    <source>
        <dbReference type="EMBL" id="ASM76377.1"/>
    </source>
</evidence>
<accession>A0A221KC24</accession>
<dbReference type="InterPro" id="IPR036249">
    <property type="entry name" value="Thioredoxin-like_sf"/>
</dbReference>
<dbReference type="CDD" id="cd02966">
    <property type="entry name" value="TlpA_like_family"/>
    <property type="match status" value="1"/>
</dbReference>